<keyword evidence="1" id="KW-0472">Membrane</keyword>
<evidence type="ECO:0000313" key="2">
    <source>
        <dbReference type="EMBL" id="MBE9234506.1"/>
    </source>
</evidence>
<evidence type="ECO:0000256" key="1">
    <source>
        <dbReference type="SAM" id="Phobius"/>
    </source>
</evidence>
<keyword evidence="1" id="KW-0812">Transmembrane</keyword>
<reference evidence="2 3" key="1">
    <citation type="submission" date="2020-10" db="EMBL/GenBank/DDBJ databases">
        <authorList>
            <person name="Castelo-Branco R."/>
            <person name="Eusebio N."/>
            <person name="Adriana R."/>
            <person name="Vieira A."/>
            <person name="Brugerolle De Fraissinette N."/>
            <person name="Rezende De Castro R."/>
            <person name="Schneider M.P."/>
            <person name="Vasconcelos V."/>
            <person name="Leao P.N."/>
        </authorList>
    </citation>
    <scope>NUCLEOTIDE SEQUENCE [LARGE SCALE GENOMIC DNA]</scope>
    <source>
        <strain evidence="2 3">LEGE 00250</strain>
    </source>
</reference>
<comment type="caution">
    <text evidence="2">The sequence shown here is derived from an EMBL/GenBank/DDBJ whole genome shotgun (WGS) entry which is preliminary data.</text>
</comment>
<sequence>MSQDRTPQPRKQQKTLPTPQLYQKNQPIWKIAIIQFLRGTIGILENTVVKLETEPSPTTEKKPHLLARVFLAWDKFLQIFRLFLPSKVANNVSDFTLTAIFAIFAVVIVGVTATFLTPKPTKVATIPPDIPLVAEVTTPEPTPEPEAVQLTPEQALIAAIEQQLAEITVITVQTKEDENIAINLIKSIQANFRTSDLTITISDDWYTLEPSRQQQLAADILKRSQELDFTHLQLVDAENKLIARSPVVGNEMIMFSKHS</sequence>
<evidence type="ECO:0000313" key="3">
    <source>
        <dbReference type="Proteomes" id="UP000606776"/>
    </source>
</evidence>
<name>A0ABR9V7P5_9CYAN</name>
<proteinExistence type="predicted"/>
<keyword evidence="1" id="KW-1133">Transmembrane helix</keyword>
<protein>
    <submittedName>
        <fullName evidence="2">Uncharacterized protein</fullName>
    </submittedName>
</protein>
<accession>A0ABR9V7P5</accession>
<keyword evidence="3" id="KW-1185">Reference proteome</keyword>
<dbReference type="Proteomes" id="UP000606776">
    <property type="component" value="Unassembled WGS sequence"/>
</dbReference>
<organism evidence="2 3">
    <name type="scientific">Sphaerospermopsis aphanizomenoides LEGE 00250</name>
    <dbReference type="NCBI Taxonomy" id="2777972"/>
    <lineage>
        <taxon>Bacteria</taxon>
        <taxon>Bacillati</taxon>
        <taxon>Cyanobacteriota</taxon>
        <taxon>Cyanophyceae</taxon>
        <taxon>Nostocales</taxon>
        <taxon>Aphanizomenonaceae</taxon>
        <taxon>Sphaerospermopsis</taxon>
        <taxon>Sphaerospermopsis aphanizomenoides</taxon>
    </lineage>
</organism>
<feature type="transmembrane region" description="Helical" evidence="1">
    <location>
        <begin position="95"/>
        <end position="116"/>
    </location>
</feature>
<dbReference type="RefSeq" id="WP_193941084.1">
    <property type="nucleotide sequence ID" value="NZ_JADEWB010000001.1"/>
</dbReference>
<gene>
    <name evidence="2" type="ORF">IQ227_00270</name>
</gene>
<dbReference type="EMBL" id="JADEWB010000001">
    <property type="protein sequence ID" value="MBE9234506.1"/>
    <property type="molecule type" value="Genomic_DNA"/>
</dbReference>